<sequence length="45" mass="4968">ESKCKWSPFNGMEFKGKPVLTVINGQIKMKDGKILGDSNGQPLVF</sequence>
<feature type="non-terminal residue" evidence="1">
    <location>
        <position position="1"/>
    </location>
</feature>
<dbReference type="InterPro" id="IPR011059">
    <property type="entry name" value="Metal-dep_hydrolase_composite"/>
</dbReference>
<organism evidence="1">
    <name type="scientific">marine metagenome</name>
    <dbReference type="NCBI Taxonomy" id="408172"/>
    <lineage>
        <taxon>unclassified sequences</taxon>
        <taxon>metagenomes</taxon>
        <taxon>ecological metagenomes</taxon>
    </lineage>
</organism>
<dbReference type="SUPFAM" id="SSF51338">
    <property type="entry name" value="Composite domain of metallo-dependent hydrolases"/>
    <property type="match status" value="1"/>
</dbReference>
<evidence type="ECO:0008006" key="2">
    <source>
        <dbReference type="Google" id="ProtNLM"/>
    </source>
</evidence>
<dbReference type="Gene3D" id="3.20.20.140">
    <property type="entry name" value="Metal-dependent hydrolases"/>
    <property type="match status" value="1"/>
</dbReference>
<protein>
    <recommendedName>
        <fullName evidence="2">Amidohydrolase-related domain-containing protein</fullName>
    </recommendedName>
</protein>
<evidence type="ECO:0000313" key="1">
    <source>
        <dbReference type="EMBL" id="SVB62125.1"/>
    </source>
</evidence>
<proteinExistence type="predicted"/>
<reference evidence="1" key="1">
    <citation type="submission" date="2018-05" db="EMBL/GenBank/DDBJ databases">
        <authorList>
            <person name="Lanie J.A."/>
            <person name="Ng W.-L."/>
            <person name="Kazmierczak K.M."/>
            <person name="Andrzejewski T.M."/>
            <person name="Davidsen T.M."/>
            <person name="Wayne K.J."/>
            <person name="Tettelin H."/>
            <person name="Glass J.I."/>
            <person name="Rusch D."/>
            <person name="Podicherti R."/>
            <person name="Tsui H.-C.T."/>
            <person name="Winkler M.E."/>
        </authorList>
    </citation>
    <scope>NUCLEOTIDE SEQUENCE</scope>
</reference>
<dbReference type="GO" id="GO:0016810">
    <property type="term" value="F:hydrolase activity, acting on carbon-nitrogen (but not peptide) bonds"/>
    <property type="evidence" value="ECO:0007669"/>
    <property type="project" value="InterPro"/>
</dbReference>
<dbReference type="AlphaFoldDB" id="A0A382FHI3"/>
<dbReference type="EMBL" id="UINC01049853">
    <property type="protein sequence ID" value="SVB62125.1"/>
    <property type="molecule type" value="Genomic_DNA"/>
</dbReference>
<name>A0A382FHI3_9ZZZZ</name>
<accession>A0A382FHI3</accession>
<gene>
    <name evidence="1" type="ORF">METZ01_LOCUS214979</name>
</gene>